<name>X1J6L8_9ZZZZ</name>
<reference evidence="2" key="1">
    <citation type="journal article" date="2014" name="Front. Microbiol.">
        <title>High frequency of phylogenetically diverse reductive dehalogenase-homologous genes in deep subseafloor sedimentary metagenomes.</title>
        <authorList>
            <person name="Kawai M."/>
            <person name="Futagami T."/>
            <person name="Toyoda A."/>
            <person name="Takaki Y."/>
            <person name="Nishi S."/>
            <person name="Hori S."/>
            <person name="Arai W."/>
            <person name="Tsubouchi T."/>
            <person name="Morono Y."/>
            <person name="Uchiyama I."/>
            <person name="Ito T."/>
            <person name="Fujiyama A."/>
            <person name="Inagaki F."/>
            <person name="Takami H."/>
        </authorList>
    </citation>
    <scope>NUCLEOTIDE SEQUENCE</scope>
    <source>
        <strain evidence="2">Expedition CK06-06</strain>
    </source>
</reference>
<keyword evidence="1" id="KW-1133">Transmembrane helix</keyword>
<proteinExistence type="predicted"/>
<feature type="transmembrane region" description="Helical" evidence="1">
    <location>
        <begin position="31"/>
        <end position="53"/>
    </location>
</feature>
<feature type="transmembrane region" description="Helical" evidence="1">
    <location>
        <begin position="59"/>
        <end position="80"/>
    </location>
</feature>
<sequence>AVMLGQFLVLGVGYWLMGRSIAAAPVWSLPIFTCAIVIASIAGFVAFFAPAGLGVQEGLLMLILAPVIGPAGAALAAVLMRLVQTLADVILALAGYVIWRCLPPAGPGAEAGATT</sequence>
<organism evidence="2">
    <name type="scientific">marine sediment metagenome</name>
    <dbReference type="NCBI Taxonomy" id="412755"/>
    <lineage>
        <taxon>unclassified sequences</taxon>
        <taxon>metagenomes</taxon>
        <taxon>ecological metagenomes</taxon>
    </lineage>
</organism>
<dbReference type="AlphaFoldDB" id="X1J6L8"/>
<dbReference type="EMBL" id="BARU01034014">
    <property type="protein sequence ID" value="GAH73954.1"/>
    <property type="molecule type" value="Genomic_DNA"/>
</dbReference>
<keyword evidence="1" id="KW-0812">Transmembrane</keyword>
<feature type="non-terminal residue" evidence="2">
    <location>
        <position position="1"/>
    </location>
</feature>
<protein>
    <submittedName>
        <fullName evidence="2">Uncharacterized protein</fullName>
    </submittedName>
</protein>
<accession>X1J6L8</accession>
<evidence type="ECO:0000313" key="2">
    <source>
        <dbReference type="EMBL" id="GAH73954.1"/>
    </source>
</evidence>
<comment type="caution">
    <text evidence="2">The sequence shown here is derived from an EMBL/GenBank/DDBJ whole genome shotgun (WGS) entry which is preliminary data.</text>
</comment>
<gene>
    <name evidence="2" type="ORF">S03H2_53438</name>
</gene>
<evidence type="ECO:0000256" key="1">
    <source>
        <dbReference type="SAM" id="Phobius"/>
    </source>
</evidence>
<keyword evidence="1" id="KW-0472">Membrane</keyword>